<accession>A0A427XCH9</accession>
<gene>
    <name evidence="2" type="ORF">EHS24_005476</name>
</gene>
<name>A0A427XCH9_9TREE</name>
<proteinExistence type="predicted"/>
<sequence length="257" mass="28672">MPTSTETINDMGEISNMDEMYGMNEMDKMAELLEIRIPLTSAELMRLLLAEAEDREIDLGETHCKSFEEVLPALGYTAETVPKFRDQAPDVDLAGTTDYATPSSSSTPTPPPLSLPAQGAVIVETRECRHDGCDRVGPVATIAKHEGRPHVDCTVPLCGARTSVLPRHLATAHTELERIPPRMSRPLQPLEWEILDMVWVTRGSFRGFLPVIQNLMPDLTVAQIHTIIEKHQNRWLTMDCAALRPRLEEMLASLPRV</sequence>
<dbReference type="RefSeq" id="XP_028471738.1">
    <property type="nucleotide sequence ID" value="XM_028620999.1"/>
</dbReference>
<organism evidence="2 3">
    <name type="scientific">Apiotrichum porosum</name>
    <dbReference type="NCBI Taxonomy" id="105984"/>
    <lineage>
        <taxon>Eukaryota</taxon>
        <taxon>Fungi</taxon>
        <taxon>Dikarya</taxon>
        <taxon>Basidiomycota</taxon>
        <taxon>Agaricomycotina</taxon>
        <taxon>Tremellomycetes</taxon>
        <taxon>Trichosporonales</taxon>
        <taxon>Trichosporonaceae</taxon>
        <taxon>Apiotrichum</taxon>
    </lineage>
</organism>
<dbReference type="Proteomes" id="UP000279236">
    <property type="component" value="Unassembled WGS sequence"/>
</dbReference>
<keyword evidence="3" id="KW-1185">Reference proteome</keyword>
<feature type="region of interest" description="Disordered" evidence="1">
    <location>
        <begin position="87"/>
        <end position="114"/>
    </location>
</feature>
<dbReference type="GeneID" id="39590019"/>
<evidence type="ECO:0000256" key="1">
    <source>
        <dbReference type="SAM" id="MobiDB-lite"/>
    </source>
</evidence>
<evidence type="ECO:0000313" key="2">
    <source>
        <dbReference type="EMBL" id="RSH76591.1"/>
    </source>
</evidence>
<reference evidence="2 3" key="1">
    <citation type="submission" date="2018-11" db="EMBL/GenBank/DDBJ databases">
        <title>Genome sequence of Apiotrichum porosum DSM 27194.</title>
        <authorList>
            <person name="Aliyu H."/>
            <person name="Gorte O."/>
            <person name="Ochsenreither K."/>
        </authorList>
    </citation>
    <scope>NUCLEOTIDE SEQUENCE [LARGE SCALE GENOMIC DNA]</scope>
    <source>
        <strain evidence="2 3">DSM 27194</strain>
    </source>
</reference>
<dbReference type="EMBL" id="RSCE01000023">
    <property type="protein sequence ID" value="RSH76591.1"/>
    <property type="molecule type" value="Genomic_DNA"/>
</dbReference>
<comment type="caution">
    <text evidence="2">The sequence shown here is derived from an EMBL/GenBank/DDBJ whole genome shotgun (WGS) entry which is preliminary data.</text>
</comment>
<protein>
    <submittedName>
        <fullName evidence="2">Uncharacterized protein</fullName>
    </submittedName>
</protein>
<evidence type="ECO:0000313" key="3">
    <source>
        <dbReference type="Proteomes" id="UP000279236"/>
    </source>
</evidence>
<dbReference type="AlphaFoldDB" id="A0A427XCH9"/>